<dbReference type="Gene3D" id="2.60.120.620">
    <property type="entry name" value="q2cbj1_9rhob like domain"/>
    <property type="match status" value="1"/>
</dbReference>
<dbReference type="Proteomes" id="UP000253551">
    <property type="component" value="Unassembled WGS sequence"/>
</dbReference>
<dbReference type="STRING" id="4846.A0A367KUB7"/>
<evidence type="ECO:0000256" key="1">
    <source>
        <dbReference type="ARBA" id="ARBA00001962"/>
    </source>
</evidence>
<comment type="caution">
    <text evidence="3">The sequence shown here is derived from an EMBL/GenBank/DDBJ whole genome shotgun (WGS) entry which is preliminary data.</text>
</comment>
<reference evidence="3 4" key="1">
    <citation type="journal article" date="2018" name="G3 (Bethesda)">
        <title>Phylogenetic and Phylogenomic Definition of Rhizopus Species.</title>
        <authorList>
            <person name="Gryganskyi A.P."/>
            <person name="Golan J."/>
            <person name="Dolatabadi S."/>
            <person name="Mondo S."/>
            <person name="Robb S."/>
            <person name="Idnurm A."/>
            <person name="Muszewska A."/>
            <person name="Steczkiewicz K."/>
            <person name="Masonjones S."/>
            <person name="Liao H.L."/>
            <person name="Gajdeczka M.T."/>
            <person name="Anike F."/>
            <person name="Vuek A."/>
            <person name="Anishchenko I.M."/>
            <person name="Voigt K."/>
            <person name="de Hoog G.S."/>
            <person name="Smith M.E."/>
            <person name="Heitman J."/>
            <person name="Vilgalys R."/>
            <person name="Stajich J.E."/>
        </authorList>
    </citation>
    <scope>NUCLEOTIDE SEQUENCE [LARGE SCALE GENOMIC DNA]</scope>
    <source>
        <strain evidence="3 4">LSU 92-RS-03</strain>
    </source>
</reference>
<protein>
    <recommendedName>
        <fullName evidence="5">Phytanoyl-CoA dioxygenase</fullName>
    </recommendedName>
</protein>
<name>A0A367KUB7_RHIST</name>
<dbReference type="PANTHER" id="PTHR20883">
    <property type="entry name" value="PHYTANOYL-COA DIOXYGENASE DOMAIN CONTAINING 1"/>
    <property type="match status" value="1"/>
</dbReference>
<dbReference type="OrthoDB" id="445007at2759"/>
<evidence type="ECO:0008006" key="5">
    <source>
        <dbReference type="Google" id="ProtNLM"/>
    </source>
</evidence>
<dbReference type="InterPro" id="IPR008775">
    <property type="entry name" value="Phytyl_CoA_dOase-like"/>
</dbReference>
<evidence type="ECO:0000313" key="3">
    <source>
        <dbReference type="EMBL" id="RCI05788.1"/>
    </source>
</evidence>
<sequence>MLTDKHCLEFDKKGYTILFNALDQNETETFHNEADELANYLMSEGYDLVQDLGCIVEPLTCGYLDKPKTDDYKTNKLEYSQHRDSILSGTSISDIILNKYATWASKLLQSDDIFLLNEQYIVKPPRTRSDFAWHKDSDYYHDVRARVQPSIACWTALDDVDGLNGTLILQDDTLVEMASGSIVFMSKERLCLNSLQFLLWIWIDHIYH</sequence>
<dbReference type="SUPFAM" id="SSF51197">
    <property type="entry name" value="Clavaminate synthase-like"/>
    <property type="match status" value="1"/>
</dbReference>
<evidence type="ECO:0000256" key="2">
    <source>
        <dbReference type="ARBA" id="ARBA00005830"/>
    </source>
</evidence>
<gene>
    <name evidence="3" type="ORF">CU098_013130</name>
</gene>
<comment type="similarity">
    <text evidence="2">Belongs to the PhyH family.</text>
</comment>
<dbReference type="EMBL" id="PJQM01000303">
    <property type="protein sequence ID" value="RCI05788.1"/>
    <property type="molecule type" value="Genomic_DNA"/>
</dbReference>
<organism evidence="3 4">
    <name type="scientific">Rhizopus stolonifer</name>
    <name type="common">Rhizopus nigricans</name>
    <dbReference type="NCBI Taxonomy" id="4846"/>
    <lineage>
        <taxon>Eukaryota</taxon>
        <taxon>Fungi</taxon>
        <taxon>Fungi incertae sedis</taxon>
        <taxon>Mucoromycota</taxon>
        <taxon>Mucoromycotina</taxon>
        <taxon>Mucoromycetes</taxon>
        <taxon>Mucorales</taxon>
        <taxon>Mucorineae</taxon>
        <taxon>Rhizopodaceae</taxon>
        <taxon>Rhizopus</taxon>
    </lineage>
</organism>
<proteinExistence type="inferred from homology"/>
<keyword evidence="4" id="KW-1185">Reference proteome</keyword>
<accession>A0A367KUB7</accession>
<dbReference type="PANTHER" id="PTHR20883:SF46">
    <property type="entry name" value="PHYTANOYL-COA HYDROXYLASE"/>
    <property type="match status" value="1"/>
</dbReference>
<dbReference type="AlphaFoldDB" id="A0A367KUB7"/>
<evidence type="ECO:0000313" key="4">
    <source>
        <dbReference type="Proteomes" id="UP000253551"/>
    </source>
</evidence>
<comment type="cofactor">
    <cofactor evidence="1">
        <name>Fe cation</name>
        <dbReference type="ChEBI" id="CHEBI:24875"/>
    </cofactor>
</comment>
<dbReference type="Pfam" id="PF05721">
    <property type="entry name" value="PhyH"/>
    <property type="match status" value="1"/>
</dbReference>